<dbReference type="PROSITE" id="PS50853">
    <property type="entry name" value="FN3"/>
    <property type="match status" value="1"/>
</dbReference>
<keyword evidence="1" id="KW-0732">Signal</keyword>
<comment type="caution">
    <text evidence="3">The sequence shown here is derived from an EMBL/GenBank/DDBJ whole genome shotgun (WGS) entry which is preliminary data.</text>
</comment>
<evidence type="ECO:0000313" key="4">
    <source>
        <dbReference type="Proteomes" id="UP001249851"/>
    </source>
</evidence>
<feature type="chain" id="PRO_5042217300" description="Fibronectin type-III domain-containing protein" evidence="1">
    <location>
        <begin position="25"/>
        <end position="261"/>
    </location>
</feature>
<dbReference type="Pfam" id="PF00041">
    <property type="entry name" value="fn3"/>
    <property type="match status" value="1"/>
</dbReference>
<sequence>MKSSRCVIFAIMILQSLSFSAVEAAVNSSLSVGDVKGPPSAPRNVSRSVIGITGLGRHYRVLWKASKDNGGLAVNYTVKLCQSDYSDCRNSVSPDCHVANVISPSKGFLCVLSTKDFAHIKPAQQYSEHGLCVEASNVAGKNETCILADVVGAYEGTPRPPLNFSVGLENGQFTVRWEERNGWQQHALIKKWYTVTYYPLSKKHNFIQTKVVKDSTVATLTDLEISTVYCVRLFIQFENGNGIKTAPSDRLGPLCHKTKAG</sequence>
<dbReference type="EMBL" id="JARQWQ010000012">
    <property type="protein sequence ID" value="KAK2568467.1"/>
    <property type="molecule type" value="Genomic_DNA"/>
</dbReference>
<dbReference type="CDD" id="cd00063">
    <property type="entry name" value="FN3"/>
    <property type="match status" value="1"/>
</dbReference>
<dbReference type="InterPro" id="IPR013783">
    <property type="entry name" value="Ig-like_fold"/>
</dbReference>
<protein>
    <recommendedName>
        <fullName evidence="2">Fibronectin type-III domain-containing protein</fullName>
    </recommendedName>
</protein>
<reference evidence="3" key="1">
    <citation type="journal article" date="2023" name="G3 (Bethesda)">
        <title>Whole genome assembly and annotation of the endangered Caribbean coral Acropora cervicornis.</title>
        <authorList>
            <person name="Selwyn J.D."/>
            <person name="Vollmer S.V."/>
        </authorList>
    </citation>
    <scope>NUCLEOTIDE SEQUENCE</scope>
    <source>
        <strain evidence="3">K2</strain>
    </source>
</reference>
<dbReference type="InterPro" id="IPR036116">
    <property type="entry name" value="FN3_sf"/>
</dbReference>
<feature type="domain" description="Fibronectin type-III" evidence="2">
    <location>
        <begin position="157"/>
        <end position="261"/>
    </location>
</feature>
<proteinExistence type="predicted"/>
<keyword evidence="4" id="KW-1185">Reference proteome</keyword>
<feature type="signal peptide" evidence="1">
    <location>
        <begin position="1"/>
        <end position="24"/>
    </location>
</feature>
<dbReference type="SUPFAM" id="SSF49265">
    <property type="entry name" value="Fibronectin type III"/>
    <property type="match status" value="2"/>
</dbReference>
<dbReference type="Gene3D" id="2.60.40.10">
    <property type="entry name" value="Immunoglobulins"/>
    <property type="match status" value="1"/>
</dbReference>
<dbReference type="InterPro" id="IPR003961">
    <property type="entry name" value="FN3_dom"/>
</dbReference>
<dbReference type="AlphaFoldDB" id="A0AAD9QW51"/>
<gene>
    <name evidence="3" type="ORF">P5673_007516</name>
</gene>
<organism evidence="3 4">
    <name type="scientific">Acropora cervicornis</name>
    <name type="common">Staghorn coral</name>
    <dbReference type="NCBI Taxonomy" id="6130"/>
    <lineage>
        <taxon>Eukaryota</taxon>
        <taxon>Metazoa</taxon>
        <taxon>Cnidaria</taxon>
        <taxon>Anthozoa</taxon>
        <taxon>Hexacorallia</taxon>
        <taxon>Scleractinia</taxon>
        <taxon>Astrocoeniina</taxon>
        <taxon>Acroporidae</taxon>
        <taxon>Acropora</taxon>
    </lineage>
</organism>
<evidence type="ECO:0000313" key="3">
    <source>
        <dbReference type="EMBL" id="KAK2568467.1"/>
    </source>
</evidence>
<dbReference type="Proteomes" id="UP001249851">
    <property type="component" value="Unassembled WGS sequence"/>
</dbReference>
<feature type="non-terminal residue" evidence="3">
    <location>
        <position position="261"/>
    </location>
</feature>
<accession>A0AAD9QW51</accession>
<evidence type="ECO:0000259" key="2">
    <source>
        <dbReference type="PROSITE" id="PS50853"/>
    </source>
</evidence>
<reference evidence="3" key="2">
    <citation type="journal article" date="2023" name="Science">
        <title>Genomic signatures of disease resistance in endangered staghorn corals.</title>
        <authorList>
            <person name="Vollmer S.V."/>
            <person name="Selwyn J.D."/>
            <person name="Despard B.A."/>
            <person name="Roesel C.L."/>
        </authorList>
    </citation>
    <scope>NUCLEOTIDE SEQUENCE</scope>
    <source>
        <strain evidence="3">K2</strain>
    </source>
</reference>
<name>A0AAD9QW51_ACRCE</name>
<evidence type="ECO:0000256" key="1">
    <source>
        <dbReference type="SAM" id="SignalP"/>
    </source>
</evidence>